<dbReference type="InterPro" id="IPR002023">
    <property type="entry name" value="NuoE-like"/>
</dbReference>
<dbReference type="GO" id="GO:0016491">
    <property type="term" value="F:oxidoreductase activity"/>
    <property type="evidence" value="ECO:0007669"/>
    <property type="project" value="InterPro"/>
</dbReference>
<protein>
    <submittedName>
        <fullName evidence="8">NADP-reducing hydrogenase subunit HndA</fullName>
    </submittedName>
</protein>
<sequence length="163" mass="18119">MPEAGCAQPAEDVQKEKELQDLFAKWSGVKGSLIPILQGAQEIYGYLPKEVLLQIARELKLPPSRVFGVVTFYAQFHLEPRGRNIVRVCLGTACHVRGASRIFERMQDEVGVGDGETTEDLRFTLETVACLGCCGLSPVVMINDDTHGRLEPDKLRSIVNQYE</sequence>
<dbReference type="RefSeq" id="WP_044666208.1">
    <property type="nucleotide sequence ID" value="NZ_CDRZ01000291.1"/>
</dbReference>
<evidence type="ECO:0000256" key="5">
    <source>
        <dbReference type="ARBA" id="ARBA00023014"/>
    </source>
</evidence>
<dbReference type="GO" id="GO:0046872">
    <property type="term" value="F:metal ion binding"/>
    <property type="evidence" value="ECO:0007669"/>
    <property type="project" value="UniProtKB-KW"/>
</dbReference>
<dbReference type="FunFam" id="3.40.30.10:FF:000015">
    <property type="entry name" value="NADH-quinone oxidoreductase subunit E"/>
    <property type="match status" value="1"/>
</dbReference>
<proteinExistence type="inferred from homology"/>
<comment type="similarity">
    <text evidence="1">Belongs to the complex I 24 kDa subunit family.</text>
</comment>
<dbReference type="Gene3D" id="3.40.30.10">
    <property type="entry name" value="Glutaredoxin"/>
    <property type="match status" value="1"/>
</dbReference>
<dbReference type="SUPFAM" id="SSF52833">
    <property type="entry name" value="Thioredoxin-like"/>
    <property type="match status" value="1"/>
</dbReference>
<comment type="cofactor">
    <cofactor evidence="7">
        <name>[2Fe-2S] cluster</name>
        <dbReference type="ChEBI" id="CHEBI:190135"/>
    </cofactor>
    <text evidence="7">Binds 1 [2Fe-2S] cluster.</text>
</comment>
<feature type="binding site" evidence="7">
    <location>
        <position position="89"/>
    </location>
    <ligand>
        <name>[2Fe-2S] cluster</name>
        <dbReference type="ChEBI" id="CHEBI:190135"/>
    </ligand>
</feature>
<dbReference type="InterPro" id="IPR036249">
    <property type="entry name" value="Thioredoxin-like_sf"/>
</dbReference>
<accession>A0A0B7MK95</accession>
<evidence type="ECO:0000313" key="9">
    <source>
        <dbReference type="Proteomes" id="UP000046155"/>
    </source>
</evidence>
<evidence type="ECO:0000256" key="6">
    <source>
        <dbReference type="ARBA" id="ARBA00034078"/>
    </source>
</evidence>
<evidence type="ECO:0000256" key="7">
    <source>
        <dbReference type="PIRSR" id="PIRSR000216-1"/>
    </source>
</evidence>
<dbReference type="CDD" id="cd03064">
    <property type="entry name" value="TRX_Fd_NuoE"/>
    <property type="match status" value="1"/>
</dbReference>
<dbReference type="PANTHER" id="PTHR43342:SF1">
    <property type="entry name" value="BIFURCATING [FEFE] HYDROGENASE GAMMA SUBUNIT"/>
    <property type="match status" value="1"/>
</dbReference>
<dbReference type="InterPro" id="IPR042128">
    <property type="entry name" value="NuoE_dom"/>
</dbReference>
<dbReference type="Pfam" id="PF01257">
    <property type="entry name" value="2Fe-2S_thioredx"/>
    <property type="match status" value="1"/>
</dbReference>
<comment type="cofactor">
    <cofactor evidence="6">
        <name>[2Fe-2S] cluster</name>
        <dbReference type="ChEBI" id="CHEBI:190135"/>
    </cofactor>
</comment>
<evidence type="ECO:0000256" key="2">
    <source>
        <dbReference type="ARBA" id="ARBA00022714"/>
    </source>
</evidence>
<evidence type="ECO:0000256" key="1">
    <source>
        <dbReference type="ARBA" id="ARBA00010643"/>
    </source>
</evidence>
<dbReference type="InterPro" id="IPR041921">
    <property type="entry name" value="NuoE_N"/>
</dbReference>
<evidence type="ECO:0000256" key="4">
    <source>
        <dbReference type="ARBA" id="ARBA00023004"/>
    </source>
</evidence>
<gene>
    <name evidence="8" type="primary">hndA</name>
    <name evidence="8" type="ORF">SSCH_90019</name>
</gene>
<dbReference type="Gene3D" id="1.10.10.1590">
    <property type="entry name" value="NADH-quinone oxidoreductase subunit E"/>
    <property type="match status" value="1"/>
</dbReference>
<organism evidence="8 9">
    <name type="scientific">Syntrophaceticus schinkii</name>
    <dbReference type="NCBI Taxonomy" id="499207"/>
    <lineage>
        <taxon>Bacteria</taxon>
        <taxon>Bacillati</taxon>
        <taxon>Bacillota</taxon>
        <taxon>Clostridia</taxon>
        <taxon>Thermoanaerobacterales</taxon>
        <taxon>Thermoanaerobacterales Family III. Incertae Sedis</taxon>
        <taxon>Syntrophaceticus</taxon>
    </lineage>
</organism>
<keyword evidence="3 7" id="KW-0479">Metal-binding</keyword>
<dbReference type="AlphaFoldDB" id="A0A0B7MK95"/>
<dbReference type="OrthoDB" id="9807941at2"/>
<keyword evidence="2 7" id="KW-0001">2Fe-2S</keyword>
<dbReference type="GO" id="GO:0051537">
    <property type="term" value="F:2 iron, 2 sulfur cluster binding"/>
    <property type="evidence" value="ECO:0007669"/>
    <property type="project" value="UniProtKB-KW"/>
</dbReference>
<dbReference type="InterPro" id="IPR028431">
    <property type="entry name" value="NADP_DH_HndA-like"/>
</dbReference>
<reference evidence="9" key="1">
    <citation type="submission" date="2015-01" db="EMBL/GenBank/DDBJ databases">
        <authorList>
            <person name="Manzoor Shahid"/>
            <person name="Zubair Saima"/>
        </authorList>
    </citation>
    <scope>NUCLEOTIDE SEQUENCE [LARGE SCALE GENOMIC DNA]</scope>
    <source>
        <strain evidence="9">Sp3</strain>
    </source>
</reference>
<name>A0A0B7MK95_9FIRM</name>
<feature type="binding site" evidence="7">
    <location>
        <position position="94"/>
    </location>
    <ligand>
        <name>[2Fe-2S] cluster</name>
        <dbReference type="ChEBI" id="CHEBI:190135"/>
    </ligand>
</feature>
<dbReference type="NCBIfam" id="NF005722">
    <property type="entry name" value="PRK07539.1-2"/>
    <property type="match status" value="1"/>
</dbReference>
<evidence type="ECO:0000256" key="3">
    <source>
        <dbReference type="ARBA" id="ARBA00022723"/>
    </source>
</evidence>
<dbReference type="PANTHER" id="PTHR43342">
    <property type="entry name" value="NADH-QUINONE OXIDOREDUCTASE, E SUBUNIT"/>
    <property type="match status" value="1"/>
</dbReference>
<evidence type="ECO:0000313" key="8">
    <source>
        <dbReference type="EMBL" id="CEO90455.1"/>
    </source>
</evidence>
<dbReference type="PIRSF" id="PIRSF000216">
    <property type="entry name" value="NADH_DH_24kDa"/>
    <property type="match status" value="1"/>
</dbReference>
<feature type="binding site" evidence="7">
    <location>
        <position position="130"/>
    </location>
    <ligand>
        <name>[2Fe-2S] cluster</name>
        <dbReference type="ChEBI" id="CHEBI:190135"/>
    </ligand>
</feature>
<keyword evidence="5 7" id="KW-0411">Iron-sulfur</keyword>
<dbReference type="EMBL" id="CDRZ01000291">
    <property type="protein sequence ID" value="CEO90455.1"/>
    <property type="molecule type" value="Genomic_DNA"/>
</dbReference>
<feature type="binding site" evidence="7">
    <location>
        <position position="134"/>
    </location>
    <ligand>
        <name>[2Fe-2S] cluster</name>
        <dbReference type="ChEBI" id="CHEBI:190135"/>
    </ligand>
</feature>
<keyword evidence="9" id="KW-1185">Reference proteome</keyword>
<keyword evidence="4 7" id="KW-0408">Iron</keyword>
<dbReference type="Proteomes" id="UP000046155">
    <property type="component" value="Unassembled WGS sequence"/>
</dbReference>